<dbReference type="Proteomes" id="UP000299102">
    <property type="component" value="Unassembled WGS sequence"/>
</dbReference>
<dbReference type="EMBL" id="BGZK01000413">
    <property type="protein sequence ID" value="GBP42204.1"/>
    <property type="molecule type" value="Genomic_DNA"/>
</dbReference>
<dbReference type="AlphaFoldDB" id="A0A4C1VWC0"/>
<proteinExistence type="predicted"/>
<evidence type="ECO:0000313" key="2">
    <source>
        <dbReference type="Proteomes" id="UP000299102"/>
    </source>
</evidence>
<keyword evidence="2" id="KW-1185">Reference proteome</keyword>
<protein>
    <submittedName>
        <fullName evidence="1">Uncharacterized protein</fullName>
    </submittedName>
</protein>
<reference evidence="1 2" key="1">
    <citation type="journal article" date="2019" name="Commun. Biol.">
        <title>The bagworm genome reveals a unique fibroin gene that provides high tensile strength.</title>
        <authorList>
            <person name="Kono N."/>
            <person name="Nakamura H."/>
            <person name="Ohtoshi R."/>
            <person name="Tomita M."/>
            <person name="Numata K."/>
            <person name="Arakawa K."/>
        </authorList>
    </citation>
    <scope>NUCLEOTIDE SEQUENCE [LARGE SCALE GENOMIC DNA]</scope>
</reference>
<gene>
    <name evidence="1" type="ORF">EVAR_25831_1</name>
</gene>
<sequence>MLLVDETLLRNCWLQRRVTAATPAPTAQYESWTYIPTPALPHKSRTGTDMEGHPPGICSNSHTSSYMITLQVYRFQQHRS</sequence>
<name>A0A4C1VWC0_EUMVA</name>
<accession>A0A4C1VWC0</accession>
<evidence type="ECO:0000313" key="1">
    <source>
        <dbReference type="EMBL" id="GBP42204.1"/>
    </source>
</evidence>
<comment type="caution">
    <text evidence="1">The sequence shown here is derived from an EMBL/GenBank/DDBJ whole genome shotgun (WGS) entry which is preliminary data.</text>
</comment>
<organism evidence="1 2">
    <name type="scientific">Eumeta variegata</name>
    <name type="common">Bagworm moth</name>
    <name type="synonym">Eumeta japonica</name>
    <dbReference type="NCBI Taxonomy" id="151549"/>
    <lineage>
        <taxon>Eukaryota</taxon>
        <taxon>Metazoa</taxon>
        <taxon>Ecdysozoa</taxon>
        <taxon>Arthropoda</taxon>
        <taxon>Hexapoda</taxon>
        <taxon>Insecta</taxon>
        <taxon>Pterygota</taxon>
        <taxon>Neoptera</taxon>
        <taxon>Endopterygota</taxon>
        <taxon>Lepidoptera</taxon>
        <taxon>Glossata</taxon>
        <taxon>Ditrysia</taxon>
        <taxon>Tineoidea</taxon>
        <taxon>Psychidae</taxon>
        <taxon>Oiketicinae</taxon>
        <taxon>Eumeta</taxon>
    </lineage>
</organism>